<accession>A0A927FFI2</accession>
<dbReference type="Proteomes" id="UP000647424">
    <property type="component" value="Unassembled WGS sequence"/>
</dbReference>
<name>A0A927FFI2_9BURK</name>
<dbReference type="Pfam" id="PF13545">
    <property type="entry name" value="HTH_Crp_2"/>
    <property type="match status" value="1"/>
</dbReference>
<dbReference type="InterPro" id="IPR000595">
    <property type="entry name" value="cNMP-bd_dom"/>
</dbReference>
<dbReference type="SUPFAM" id="SSF46785">
    <property type="entry name" value="Winged helix' DNA-binding domain"/>
    <property type="match status" value="1"/>
</dbReference>
<dbReference type="Pfam" id="PF00027">
    <property type="entry name" value="cNMP_binding"/>
    <property type="match status" value="1"/>
</dbReference>
<dbReference type="CDD" id="cd00038">
    <property type="entry name" value="CAP_ED"/>
    <property type="match status" value="1"/>
</dbReference>
<sequence length="225" mass="24650">MPVSELVLRGCDLFASAPDALVSSASGDMDIIHLKRREVLEPWGRSFRGLGVVVQGRIQSIDQTLDGREVALQTVDPGEAFGQVALLATQPVHSVWVATTPSAVAVLPEDKALALFESAPMALLAARGLADQVSEFLGWQKIMSVTPISSRVCAWICWAAGPKDRLEVPKQAELAWRLNTTRESITRTFQRLQADGLIQRDEGEWTLLKRPALELLALGENKDRD</sequence>
<gene>
    <name evidence="5" type="ORF">IC609_04085</name>
</gene>
<evidence type="ECO:0000256" key="2">
    <source>
        <dbReference type="ARBA" id="ARBA00023125"/>
    </source>
</evidence>
<evidence type="ECO:0000313" key="5">
    <source>
        <dbReference type="EMBL" id="MBD8049713.1"/>
    </source>
</evidence>
<dbReference type="InterPro" id="IPR036390">
    <property type="entry name" value="WH_DNA-bd_sf"/>
</dbReference>
<dbReference type="PANTHER" id="PTHR24567">
    <property type="entry name" value="CRP FAMILY TRANSCRIPTIONAL REGULATORY PROTEIN"/>
    <property type="match status" value="1"/>
</dbReference>
<evidence type="ECO:0000259" key="4">
    <source>
        <dbReference type="PROSITE" id="PS50042"/>
    </source>
</evidence>
<dbReference type="InterPro" id="IPR014710">
    <property type="entry name" value="RmlC-like_jellyroll"/>
</dbReference>
<keyword evidence="2" id="KW-0238">DNA-binding</keyword>
<dbReference type="Gene3D" id="2.60.120.10">
    <property type="entry name" value="Jelly Rolls"/>
    <property type="match status" value="1"/>
</dbReference>
<dbReference type="InterPro" id="IPR050397">
    <property type="entry name" value="Env_Response_Regulators"/>
</dbReference>
<comment type="caution">
    <text evidence="5">The sequence shown here is derived from an EMBL/GenBank/DDBJ whole genome shotgun (WGS) entry which is preliminary data.</text>
</comment>
<dbReference type="PROSITE" id="PS50042">
    <property type="entry name" value="CNMP_BINDING_3"/>
    <property type="match status" value="1"/>
</dbReference>
<dbReference type="Gene3D" id="1.10.10.10">
    <property type="entry name" value="Winged helix-like DNA-binding domain superfamily/Winged helix DNA-binding domain"/>
    <property type="match status" value="1"/>
</dbReference>
<dbReference type="InterPro" id="IPR018490">
    <property type="entry name" value="cNMP-bd_dom_sf"/>
</dbReference>
<dbReference type="EMBL" id="JACYFT010000001">
    <property type="protein sequence ID" value="MBD8049713.1"/>
    <property type="molecule type" value="Genomic_DNA"/>
</dbReference>
<dbReference type="InterPro" id="IPR012318">
    <property type="entry name" value="HTH_CRP"/>
</dbReference>
<proteinExistence type="predicted"/>
<evidence type="ECO:0000256" key="1">
    <source>
        <dbReference type="ARBA" id="ARBA00023015"/>
    </source>
</evidence>
<keyword evidence="6" id="KW-1185">Reference proteome</keyword>
<dbReference type="RefSeq" id="WP_191818162.1">
    <property type="nucleotide sequence ID" value="NZ_JACYFT010000001.1"/>
</dbReference>
<dbReference type="PANTHER" id="PTHR24567:SF26">
    <property type="entry name" value="REGULATORY PROTEIN YEIL"/>
    <property type="match status" value="1"/>
</dbReference>
<keyword evidence="3" id="KW-0804">Transcription</keyword>
<dbReference type="GO" id="GO:0005829">
    <property type="term" value="C:cytosol"/>
    <property type="evidence" value="ECO:0007669"/>
    <property type="project" value="TreeGrafter"/>
</dbReference>
<dbReference type="SUPFAM" id="SSF51206">
    <property type="entry name" value="cAMP-binding domain-like"/>
    <property type="match status" value="1"/>
</dbReference>
<protein>
    <submittedName>
        <fullName evidence="5">Crp/Fnr family transcriptional regulator</fullName>
    </submittedName>
</protein>
<dbReference type="GO" id="GO:0003700">
    <property type="term" value="F:DNA-binding transcription factor activity"/>
    <property type="evidence" value="ECO:0007669"/>
    <property type="project" value="TreeGrafter"/>
</dbReference>
<dbReference type="InterPro" id="IPR036388">
    <property type="entry name" value="WH-like_DNA-bd_sf"/>
</dbReference>
<feature type="domain" description="Cyclic nucleotide-binding" evidence="4">
    <location>
        <begin position="13"/>
        <end position="107"/>
    </location>
</feature>
<evidence type="ECO:0000313" key="6">
    <source>
        <dbReference type="Proteomes" id="UP000647424"/>
    </source>
</evidence>
<evidence type="ECO:0000256" key="3">
    <source>
        <dbReference type="ARBA" id="ARBA00023163"/>
    </source>
</evidence>
<organism evidence="5 6">
    <name type="scientific">Limnohabitans radicicola</name>
    <dbReference type="NCBI Taxonomy" id="2771427"/>
    <lineage>
        <taxon>Bacteria</taxon>
        <taxon>Pseudomonadati</taxon>
        <taxon>Pseudomonadota</taxon>
        <taxon>Betaproteobacteria</taxon>
        <taxon>Burkholderiales</taxon>
        <taxon>Comamonadaceae</taxon>
        <taxon>Limnohabitans</taxon>
    </lineage>
</organism>
<dbReference type="AlphaFoldDB" id="A0A927FFI2"/>
<keyword evidence="1" id="KW-0805">Transcription regulation</keyword>
<dbReference type="GO" id="GO:0003677">
    <property type="term" value="F:DNA binding"/>
    <property type="evidence" value="ECO:0007669"/>
    <property type="project" value="UniProtKB-KW"/>
</dbReference>
<reference evidence="5" key="1">
    <citation type="submission" date="2020-09" db="EMBL/GenBank/DDBJ databases">
        <title>Genome seq and assembly of Limnohabitants sp.</title>
        <authorList>
            <person name="Chhetri G."/>
        </authorList>
    </citation>
    <scope>NUCLEOTIDE SEQUENCE</scope>
    <source>
        <strain evidence="5">JUR4</strain>
    </source>
</reference>